<dbReference type="PROSITE" id="PS50030">
    <property type="entry name" value="UBA"/>
    <property type="match status" value="1"/>
</dbReference>
<dbReference type="Gene3D" id="1.10.8.10">
    <property type="entry name" value="DNA helicase RuvA subunit, C-terminal domain"/>
    <property type="match status" value="1"/>
</dbReference>
<dbReference type="SUPFAM" id="SSF54001">
    <property type="entry name" value="Cysteine proteinases"/>
    <property type="match status" value="1"/>
</dbReference>
<dbReference type="Gene3D" id="1.10.357.40">
    <property type="entry name" value="YbiA-like"/>
    <property type="match status" value="1"/>
</dbReference>
<feature type="region of interest" description="Disordered" evidence="1">
    <location>
        <begin position="1"/>
        <end position="28"/>
    </location>
</feature>
<evidence type="ECO:0000313" key="4">
    <source>
        <dbReference type="EMBL" id="QHT86930.1"/>
    </source>
</evidence>
<dbReference type="Pfam" id="PF19058">
    <property type="entry name" value="DUF5754"/>
    <property type="match status" value="1"/>
</dbReference>
<dbReference type="Pfam" id="PF02338">
    <property type="entry name" value="OTU"/>
    <property type="match status" value="1"/>
</dbReference>
<dbReference type="InterPro" id="IPR015940">
    <property type="entry name" value="UBA"/>
</dbReference>
<dbReference type="InterPro" id="IPR012816">
    <property type="entry name" value="NADAR"/>
</dbReference>
<dbReference type="EMBL" id="MN740078">
    <property type="protein sequence ID" value="QHT86930.1"/>
    <property type="molecule type" value="Genomic_DNA"/>
</dbReference>
<feature type="domain" description="OTU" evidence="3">
    <location>
        <begin position="513"/>
        <end position="686"/>
    </location>
</feature>
<dbReference type="InterPro" id="IPR003323">
    <property type="entry name" value="OTU_dom"/>
</dbReference>
<dbReference type="InterPro" id="IPR038765">
    <property type="entry name" value="Papain-like_cys_pep_sf"/>
</dbReference>
<dbReference type="PROSITE" id="PS50802">
    <property type="entry name" value="OTU"/>
    <property type="match status" value="1"/>
</dbReference>
<sequence>MSFAQRIEASRAALKQREQNDAASAAALQASRADAAALQASRADSAALQASSAAAPISSFAERNKAFRAAAAPPTSSSFQASSAAAPISSSSLQASSAAAPISSSSLQASSAAAPISSLAERNKAFRAAAAPPTSSSLQASSAAAPISSSSLQASSAAAPISSFAERNKAFRAAAALRDGDESTRLQSSQFSQRMQRPPSQQPIIFFHNEFKDYGFLSNFYLANFLDPISKIEFTSSEKYYMAAKAVIANQAQSFHDIMETNDPFIAKEYGSSFEVPGDWEWIKENVMENACYFKFSQNKKIAQDLLDTGDAYLVEAAPKDKVWGIGMSEKQARQTDPSMWPGTNLLGKVLMRVRNHLKDGTMPEDTYIHIILDFLSSEELKRIVVRSSQTSSQQQHGILISQQQQPQRQRPGIRSMGFSESYVKGALKKANGDEQQAIGFLIHDLVTTLLTAVRQNNKSWINREDVEGVVRENLNKPNVYGESLAQLIDIPRPKGYIEEGANSELAARIRDMPEIKVGGAGNCLFLSLVGSLGNLFEHLGDDVAALNPALDNEASMRIAIVDFESEHYNQEIFYQAAPIDSESPQLQKLYLNDPNGSVGEKEVYYDEENVHKYFNSMAKDGTYGTEVEIMAAARMFGVTIFVQIEQGNHFTRYSSSSNPDEDETVRAIYLFKGNVHNHYDWKDPYEEHLGGKQKQQKQQKQKSRKINCKKLSKRYSRYKKNLYKYSSPTQAQKMATKYLGKTAKLYPANNPVKKYRICDPVSKKWVNFGQLGYEDYTRHKNKTRRHNYLTRSAGMSGNWKKNKYSANNLSRRILWN</sequence>
<dbReference type="AlphaFoldDB" id="A0A6C0I2V5"/>
<feature type="region of interest" description="Disordered" evidence="1">
    <location>
        <begin position="687"/>
        <end position="706"/>
    </location>
</feature>
<dbReference type="SUPFAM" id="SSF143990">
    <property type="entry name" value="YbiA-like"/>
    <property type="match status" value="1"/>
</dbReference>
<proteinExistence type="predicted"/>
<feature type="compositionally biased region" description="Basic residues" evidence="1">
    <location>
        <begin position="695"/>
        <end position="706"/>
    </location>
</feature>
<dbReference type="Pfam" id="PF08719">
    <property type="entry name" value="NADAR"/>
    <property type="match status" value="1"/>
</dbReference>
<dbReference type="Gene3D" id="3.90.70.80">
    <property type="match status" value="1"/>
</dbReference>
<dbReference type="CDD" id="cd15457">
    <property type="entry name" value="NADAR"/>
    <property type="match status" value="1"/>
</dbReference>
<dbReference type="InterPro" id="IPR009060">
    <property type="entry name" value="UBA-like_sf"/>
</dbReference>
<evidence type="ECO:0000256" key="1">
    <source>
        <dbReference type="SAM" id="MobiDB-lite"/>
    </source>
</evidence>
<dbReference type="NCBIfam" id="TIGR02464">
    <property type="entry name" value="ribofla_fusion"/>
    <property type="match status" value="1"/>
</dbReference>
<name>A0A6C0I2V5_9ZZZZ</name>
<dbReference type="InterPro" id="IPR037238">
    <property type="entry name" value="YbiA-like_sf"/>
</dbReference>
<evidence type="ECO:0000259" key="3">
    <source>
        <dbReference type="PROSITE" id="PS50802"/>
    </source>
</evidence>
<reference evidence="4" key="1">
    <citation type="journal article" date="2020" name="Nature">
        <title>Giant virus diversity and host interactions through global metagenomics.</title>
        <authorList>
            <person name="Schulz F."/>
            <person name="Roux S."/>
            <person name="Paez-Espino D."/>
            <person name="Jungbluth S."/>
            <person name="Walsh D.A."/>
            <person name="Denef V.J."/>
            <person name="McMahon K.D."/>
            <person name="Konstantinidis K.T."/>
            <person name="Eloe-Fadrosh E.A."/>
            <person name="Kyrpides N.C."/>
            <person name="Woyke T."/>
        </authorList>
    </citation>
    <scope>NUCLEOTIDE SEQUENCE</scope>
    <source>
        <strain evidence="4">GVMAG-M-3300023184-18</strain>
    </source>
</reference>
<evidence type="ECO:0008006" key="5">
    <source>
        <dbReference type="Google" id="ProtNLM"/>
    </source>
</evidence>
<feature type="domain" description="UBA" evidence="2">
    <location>
        <begin position="405"/>
        <end position="445"/>
    </location>
</feature>
<accession>A0A6C0I2V5</accession>
<dbReference type="SUPFAM" id="SSF46934">
    <property type="entry name" value="UBA-like"/>
    <property type="match status" value="1"/>
</dbReference>
<organism evidence="4">
    <name type="scientific">viral metagenome</name>
    <dbReference type="NCBI Taxonomy" id="1070528"/>
    <lineage>
        <taxon>unclassified sequences</taxon>
        <taxon>metagenomes</taxon>
        <taxon>organismal metagenomes</taxon>
    </lineage>
</organism>
<dbReference type="InterPro" id="IPR043930">
    <property type="entry name" value="DUF5754"/>
</dbReference>
<protein>
    <recommendedName>
        <fullName evidence="5">NADAR domain-containing protein</fullName>
    </recommendedName>
</protein>
<evidence type="ECO:0000259" key="2">
    <source>
        <dbReference type="PROSITE" id="PS50030"/>
    </source>
</evidence>